<organism evidence="6 7">
    <name type="scientific">Rhizopus delemar (strain RA 99-880 / ATCC MYA-4621 / FGSC 9543 / NRRL 43880)</name>
    <name type="common">Mucormycosis agent</name>
    <name type="synonym">Rhizopus arrhizus var. delemar</name>
    <dbReference type="NCBI Taxonomy" id="246409"/>
    <lineage>
        <taxon>Eukaryota</taxon>
        <taxon>Fungi</taxon>
        <taxon>Fungi incertae sedis</taxon>
        <taxon>Mucoromycota</taxon>
        <taxon>Mucoromycotina</taxon>
        <taxon>Mucoromycetes</taxon>
        <taxon>Mucorales</taxon>
        <taxon>Mucorineae</taxon>
        <taxon>Rhizopodaceae</taxon>
        <taxon>Rhizopus</taxon>
    </lineage>
</organism>
<dbReference type="InterPro" id="IPR015797">
    <property type="entry name" value="NUDIX_hydrolase-like_dom_sf"/>
</dbReference>
<evidence type="ECO:0000313" key="7">
    <source>
        <dbReference type="Proteomes" id="UP000009138"/>
    </source>
</evidence>
<dbReference type="VEuPathDB" id="FungiDB:RO3G_16575"/>
<dbReference type="Pfam" id="PF00293">
    <property type="entry name" value="NUDIX"/>
    <property type="match status" value="1"/>
</dbReference>
<dbReference type="SUPFAM" id="SSF55811">
    <property type="entry name" value="Nudix"/>
    <property type="match status" value="1"/>
</dbReference>
<evidence type="ECO:0000259" key="5">
    <source>
        <dbReference type="PROSITE" id="PS51462"/>
    </source>
</evidence>
<dbReference type="PROSITE" id="PS00893">
    <property type="entry name" value="NUDIX_BOX"/>
    <property type="match status" value="1"/>
</dbReference>
<dbReference type="RefSeq" id="XP_067527260.1">
    <property type="nucleotide sequence ID" value="XM_067671159.1"/>
</dbReference>
<evidence type="ECO:0000256" key="1">
    <source>
        <dbReference type="ARBA" id="ARBA00001946"/>
    </source>
</evidence>
<evidence type="ECO:0000256" key="2">
    <source>
        <dbReference type="ARBA" id="ARBA00022723"/>
    </source>
</evidence>
<dbReference type="InterPro" id="IPR000086">
    <property type="entry name" value="NUDIX_hydrolase_dom"/>
</dbReference>
<evidence type="ECO:0000256" key="3">
    <source>
        <dbReference type="ARBA" id="ARBA00022801"/>
    </source>
</evidence>
<dbReference type="GO" id="GO:0016462">
    <property type="term" value="F:pyrophosphatase activity"/>
    <property type="evidence" value="ECO:0007669"/>
    <property type="project" value="InterPro"/>
</dbReference>
<dbReference type="PANTHER" id="PTHR12629">
    <property type="entry name" value="DIPHOSPHOINOSITOL POLYPHOSPHATE PHOSPHOHYDROLASE"/>
    <property type="match status" value="1"/>
</dbReference>
<dbReference type="GO" id="GO:0005737">
    <property type="term" value="C:cytoplasm"/>
    <property type="evidence" value="ECO:0007669"/>
    <property type="project" value="TreeGrafter"/>
</dbReference>
<dbReference type="CDD" id="cd04666">
    <property type="entry name" value="NUDIX_DIPP2_like_Nudt4"/>
    <property type="match status" value="1"/>
</dbReference>
<gene>
    <name evidence="6" type="ORF">RO3G_16575</name>
</gene>
<evidence type="ECO:0000256" key="4">
    <source>
        <dbReference type="ARBA" id="ARBA00022842"/>
    </source>
</evidence>
<evidence type="ECO:0000313" key="6">
    <source>
        <dbReference type="EMBL" id="EIE91864.1"/>
    </source>
</evidence>
<feature type="domain" description="Nudix hydrolase" evidence="5">
    <location>
        <begin position="1"/>
        <end position="127"/>
    </location>
</feature>
<protein>
    <recommendedName>
        <fullName evidence="5">Nudix hydrolase domain-containing protein</fullName>
    </recommendedName>
</protein>
<dbReference type="GO" id="GO:0005634">
    <property type="term" value="C:nucleus"/>
    <property type="evidence" value="ECO:0007669"/>
    <property type="project" value="TreeGrafter"/>
</dbReference>
<dbReference type="STRING" id="246409.I1CTT4"/>
<accession>I1CTT4</accession>
<name>I1CTT4_RHIO9</name>
<dbReference type="GeneID" id="93623540"/>
<dbReference type="GO" id="GO:0046872">
    <property type="term" value="F:metal ion binding"/>
    <property type="evidence" value="ECO:0007669"/>
    <property type="project" value="UniProtKB-KW"/>
</dbReference>
<sequence>MNTEREVTPPLEQQTVVQEFTDYTKKKRHGHGNDVVDENDVRQVAGCLPLDPKGGWESDETQQHAAQRETWEEAGIKGTIVKQLGVFEERTKKKGKLKAHHWIFEMHIDEVVKKFPERKKRERRWTM</sequence>
<dbReference type="eggNOG" id="KOG2839">
    <property type="taxonomic scope" value="Eukaryota"/>
</dbReference>
<dbReference type="InterPro" id="IPR047198">
    <property type="entry name" value="DDP-like_NUDIX"/>
</dbReference>
<dbReference type="Proteomes" id="UP000009138">
    <property type="component" value="Unassembled WGS sequence"/>
</dbReference>
<keyword evidence="3" id="KW-0378">Hydrolase</keyword>
<dbReference type="OrthoDB" id="2011998at2759"/>
<dbReference type="Gene3D" id="3.90.79.10">
    <property type="entry name" value="Nucleoside Triphosphate Pyrophosphohydrolase"/>
    <property type="match status" value="1"/>
</dbReference>
<keyword evidence="4" id="KW-0460">Magnesium</keyword>
<dbReference type="FunCoup" id="I1CTT4">
    <property type="interactions" value="304"/>
</dbReference>
<reference evidence="6 7" key="1">
    <citation type="journal article" date="2009" name="PLoS Genet.">
        <title>Genomic analysis of the basal lineage fungus Rhizopus oryzae reveals a whole-genome duplication.</title>
        <authorList>
            <person name="Ma L.-J."/>
            <person name="Ibrahim A.S."/>
            <person name="Skory C."/>
            <person name="Grabherr M.G."/>
            <person name="Burger G."/>
            <person name="Butler M."/>
            <person name="Elias M."/>
            <person name="Idnurm A."/>
            <person name="Lang B.F."/>
            <person name="Sone T."/>
            <person name="Abe A."/>
            <person name="Calvo S.E."/>
            <person name="Corrochano L.M."/>
            <person name="Engels R."/>
            <person name="Fu J."/>
            <person name="Hansberg W."/>
            <person name="Kim J.-M."/>
            <person name="Kodira C.D."/>
            <person name="Koehrsen M.J."/>
            <person name="Liu B."/>
            <person name="Miranda-Saavedra D."/>
            <person name="O'Leary S."/>
            <person name="Ortiz-Castellanos L."/>
            <person name="Poulter R."/>
            <person name="Rodriguez-Romero J."/>
            <person name="Ruiz-Herrera J."/>
            <person name="Shen Y.-Q."/>
            <person name="Zeng Q."/>
            <person name="Galagan J."/>
            <person name="Birren B.W."/>
            <person name="Cuomo C.A."/>
            <person name="Wickes B.L."/>
        </authorList>
    </citation>
    <scope>NUCLEOTIDE SEQUENCE [LARGE SCALE GENOMIC DNA]</scope>
    <source>
        <strain evidence="7">RA 99-880 / ATCC MYA-4621 / FGSC 9543 / NRRL 43880</strain>
    </source>
</reference>
<dbReference type="InterPro" id="IPR020084">
    <property type="entry name" value="NUDIX_hydrolase_CS"/>
</dbReference>
<dbReference type="EMBL" id="CH476752">
    <property type="protein sequence ID" value="EIE91864.1"/>
    <property type="molecule type" value="Genomic_DNA"/>
</dbReference>
<dbReference type="InParanoid" id="I1CTT4"/>
<keyword evidence="7" id="KW-1185">Reference proteome</keyword>
<dbReference type="PANTHER" id="PTHR12629:SF0">
    <property type="entry name" value="DIPHOSPHOINOSITOL-POLYPHOSPHATE DIPHOSPHATASE"/>
    <property type="match status" value="1"/>
</dbReference>
<proteinExistence type="predicted"/>
<dbReference type="AlphaFoldDB" id="I1CTT4"/>
<dbReference type="PROSITE" id="PS51462">
    <property type="entry name" value="NUDIX"/>
    <property type="match status" value="1"/>
</dbReference>
<comment type="cofactor">
    <cofactor evidence="1">
        <name>Mg(2+)</name>
        <dbReference type="ChEBI" id="CHEBI:18420"/>
    </cofactor>
</comment>
<keyword evidence="2" id="KW-0479">Metal-binding</keyword>